<evidence type="ECO:0000313" key="3">
    <source>
        <dbReference type="Proteomes" id="UP001500618"/>
    </source>
</evidence>
<feature type="transmembrane region" description="Helical" evidence="1">
    <location>
        <begin position="5"/>
        <end position="24"/>
    </location>
</feature>
<keyword evidence="1" id="KW-0472">Membrane</keyword>
<keyword evidence="3" id="KW-1185">Reference proteome</keyword>
<dbReference type="Proteomes" id="UP001500618">
    <property type="component" value="Unassembled WGS sequence"/>
</dbReference>
<feature type="transmembrane region" description="Helical" evidence="1">
    <location>
        <begin position="36"/>
        <end position="55"/>
    </location>
</feature>
<evidence type="ECO:0000256" key="1">
    <source>
        <dbReference type="SAM" id="Phobius"/>
    </source>
</evidence>
<name>A0ABP4TEG9_9ACTN</name>
<dbReference type="EMBL" id="BAAANY010000014">
    <property type="protein sequence ID" value="GAA1686827.1"/>
    <property type="molecule type" value="Genomic_DNA"/>
</dbReference>
<evidence type="ECO:0008006" key="4">
    <source>
        <dbReference type="Google" id="ProtNLM"/>
    </source>
</evidence>
<organism evidence="2 3">
    <name type="scientific">Fodinicola feengrottensis</name>
    <dbReference type="NCBI Taxonomy" id="435914"/>
    <lineage>
        <taxon>Bacteria</taxon>
        <taxon>Bacillati</taxon>
        <taxon>Actinomycetota</taxon>
        <taxon>Actinomycetes</taxon>
        <taxon>Mycobacteriales</taxon>
        <taxon>Fodinicola</taxon>
    </lineage>
</organism>
<keyword evidence="1" id="KW-1133">Transmembrane helix</keyword>
<reference evidence="3" key="1">
    <citation type="journal article" date="2019" name="Int. J. Syst. Evol. Microbiol.">
        <title>The Global Catalogue of Microorganisms (GCM) 10K type strain sequencing project: providing services to taxonomists for standard genome sequencing and annotation.</title>
        <authorList>
            <consortium name="The Broad Institute Genomics Platform"/>
            <consortium name="The Broad Institute Genome Sequencing Center for Infectious Disease"/>
            <person name="Wu L."/>
            <person name="Ma J."/>
        </authorList>
    </citation>
    <scope>NUCLEOTIDE SEQUENCE [LARGE SCALE GENOMIC DNA]</scope>
    <source>
        <strain evidence="3">JCM 14718</strain>
    </source>
</reference>
<evidence type="ECO:0000313" key="2">
    <source>
        <dbReference type="EMBL" id="GAA1686827.1"/>
    </source>
</evidence>
<sequence length="65" mass="7173">MRPYYLIPAVPALALVLMPVLPFLNSTGLWLGLPRLLVWGAVWVALLTPAMLLTGRLMSRAEAEK</sequence>
<accession>A0ABP4TEG9</accession>
<gene>
    <name evidence="2" type="ORF">GCM10009765_40430</name>
</gene>
<proteinExistence type="predicted"/>
<keyword evidence="1" id="KW-0812">Transmembrane</keyword>
<comment type="caution">
    <text evidence="2">The sequence shown here is derived from an EMBL/GenBank/DDBJ whole genome shotgun (WGS) entry which is preliminary data.</text>
</comment>
<dbReference type="RefSeq" id="WP_163570460.1">
    <property type="nucleotide sequence ID" value="NZ_BAAANY010000014.1"/>
</dbReference>
<protein>
    <recommendedName>
        <fullName evidence="4">DUF3311 domain-containing protein</fullName>
    </recommendedName>
</protein>